<evidence type="ECO:0008006" key="5">
    <source>
        <dbReference type="Google" id="ProtNLM"/>
    </source>
</evidence>
<dbReference type="Proteomes" id="UP000541154">
    <property type="component" value="Unassembled WGS sequence"/>
</dbReference>
<evidence type="ECO:0000256" key="2">
    <source>
        <dbReference type="SAM" id="SignalP"/>
    </source>
</evidence>
<dbReference type="EMBL" id="SPNV01000077">
    <property type="protein sequence ID" value="KAF5862310.1"/>
    <property type="molecule type" value="Genomic_DNA"/>
</dbReference>
<accession>A0A8H6A9M4</accession>
<reference evidence="3 4" key="1">
    <citation type="submission" date="2019-04" db="EMBL/GenBank/DDBJ databases">
        <title>Aspergillus burnettii sp. nov., novel species from soil in southeast Queensland.</title>
        <authorList>
            <person name="Gilchrist C.L.M."/>
            <person name="Pitt J.I."/>
            <person name="Lange L."/>
            <person name="Lacey H.J."/>
            <person name="Vuong D."/>
            <person name="Midgley D.J."/>
            <person name="Greenfield P."/>
            <person name="Bradbury M."/>
            <person name="Lacey E."/>
            <person name="Busk P.K."/>
            <person name="Pilgaard B."/>
            <person name="Chooi Y.H."/>
            <person name="Piggott A.M."/>
        </authorList>
    </citation>
    <scope>NUCLEOTIDE SEQUENCE [LARGE SCALE GENOMIC DNA]</scope>
    <source>
        <strain evidence="3 4">FRR 5400</strain>
    </source>
</reference>
<name>A0A8H6A9M4_PETAA</name>
<proteinExistence type="predicted"/>
<feature type="region of interest" description="Disordered" evidence="1">
    <location>
        <begin position="130"/>
        <end position="177"/>
    </location>
</feature>
<evidence type="ECO:0000313" key="3">
    <source>
        <dbReference type="EMBL" id="KAF5862310.1"/>
    </source>
</evidence>
<dbReference type="AlphaFoldDB" id="A0A8H6A9M4"/>
<evidence type="ECO:0000256" key="1">
    <source>
        <dbReference type="SAM" id="MobiDB-lite"/>
    </source>
</evidence>
<sequence>MPLYPFQAFIVLSALVASATATDVITIPIFGVDGPTSGVGQVVGPSGSLTSYVIEGVPATIVAGPSVYYQSYVYPDGDLMSQSCTIASPSSVRCQVYMSDSDSGSVMVSPVPASLLSNVGDYVVTITATRTGENPVPTGETPTNWSTSPVSTTAKPTRPTAASQTSTPTSEVAAKTTSSSANAQLVVDRSWVGAVLAACLAAF</sequence>
<protein>
    <recommendedName>
        <fullName evidence="5">GPI anchored protein</fullName>
    </recommendedName>
</protein>
<gene>
    <name evidence="3" type="ORF">ETB97_011834</name>
</gene>
<keyword evidence="4" id="KW-1185">Reference proteome</keyword>
<feature type="compositionally biased region" description="Polar residues" evidence="1">
    <location>
        <begin position="140"/>
        <end position="155"/>
    </location>
</feature>
<feature type="signal peptide" evidence="2">
    <location>
        <begin position="1"/>
        <end position="21"/>
    </location>
</feature>
<keyword evidence="2" id="KW-0732">Signal</keyword>
<feature type="compositionally biased region" description="Low complexity" evidence="1">
    <location>
        <begin position="156"/>
        <end position="170"/>
    </location>
</feature>
<evidence type="ECO:0000313" key="4">
    <source>
        <dbReference type="Proteomes" id="UP000541154"/>
    </source>
</evidence>
<feature type="chain" id="PRO_5034002228" description="GPI anchored protein" evidence="2">
    <location>
        <begin position="22"/>
        <end position="203"/>
    </location>
</feature>
<comment type="caution">
    <text evidence="3">The sequence shown here is derived from an EMBL/GenBank/DDBJ whole genome shotgun (WGS) entry which is preliminary data.</text>
</comment>
<organism evidence="3 4">
    <name type="scientific">Petromyces alliaceus</name>
    <name type="common">Aspergillus alliaceus</name>
    <dbReference type="NCBI Taxonomy" id="209559"/>
    <lineage>
        <taxon>Eukaryota</taxon>
        <taxon>Fungi</taxon>
        <taxon>Dikarya</taxon>
        <taxon>Ascomycota</taxon>
        <taxon>Pezizomycotina</taxon>
        <taxon>Eurotiomycetes</taxon>
        <taxon>Eurotiomycetidae</taxon>
        <taxon>Eurotiales</taxon>
        <taxon>Aspergillaceae</taxon>
        <taxon>Aspergillus</taxon>
        <taxon>Aspergillus subgen. Circumdati</taxon>
    </lineage>
</organism>